<dbReference type="Gene3D" id="3.40.50.300">
    <property type="entry name" value="P-loop containing nucleotide triphosphate hydrolases"/>
    <property type="match status" value="1"/>
</dbReference>
<feature type="non-terminal residue" evidence="1">
    <location>
        <position position="1"/>
    </location>
</feature>
<sequence>ILGVTPCSALALNMTLARECVCPVVVTRGADQTPVSTRYESRLDPTNVRNYGRLVAELAAAVPDGLVVFFVSYSYMDYVISRWHDMGLLREISSHKLIFIETQVVG</sequence>
<dbReference type="AlphaFoldDB" id="A0A2V0PLI7"/>
<dbReference type="GO" id="GO:0003678">
    <property type="term" value="F:DNA helicase activity"/>
    <property type="evidence" value="ECO:0007669"/>
    <property type="project" value="TreeGrafter"/>
</dbReference>
<dbReference type="STRING" id="307507.A0A2V0PLI7"/>
<dbReference type="EMBL" id="BDRX01000222">
    <property type="protein sequence ID" value="GBG00410.1"/>
    <property type="molecule type" value="Genomic_DNA"/>
</dbReference>
<gene>
    <name evidence="1" type="ORF">Rsub_13172</name>
</gene>
<dbReference type="OrthoDB" id="272481at2759"/>
<dbReference type="PANTHER" id="PTHR11472:SF1">
    <property type="entry name" value="GENERAL TRANSCRIPTION AND DNA REPAIR FACTOR IIH HELICASE SUBUNIT XPD"/>
    <property type="match status" value="1"/>
</dbReference>
<organism evidence="1 2">
    <name type="scientific">Raphidocelis subcapitata</name>
    <dbReference type="NCBI Taxonomy" id="307507"/>
    <lineage>
        <taxon>Eukaryota</taxon>
        <taxon>Viridiplantae</taxon>
        <taxon>Chlorophyta</taxon>
        <taxon>core chlorophytes</taxon>
        <taxon>Chlorophyceae</taxon>
        <taxon>CS clade</taxon>
        <taxon>Sphaeropleales</taxon>
        <taxon>Selenastraceae</taxon>
        <taxon>Raphidocelis</taxon>
    </lineage>
</organism>
<dbReference type="InterPro" id="IPR045028">
    <property type="entry name" value="DinG/Rad3-like"/>
</dbReference>
<evidence type="ECO:0000313" key="1">
    <source>
        <dbReference type="EMBL" id="GBG00410.1"/>
    </source>
</evidence>
<dbReference type="GO" id="GO:0045951">
    <property type="term" value="P:positive regulation of mitotic recombination"/>
    <property type="evidence" value="ECO:0007669"/>
    <property type="project" value="TreeGrafter"/>
</dbReference>
<dbReference type="Proteomes" id="UP000247498">
    <property type="component" value="Unassembled WGS sequence"/>
</dbReference>
<evidence type="ECO:0000313" key="2">
    <source>
        <dbReference type="Proteomes" id="UP000247498"/>
    </source>
</evidence>
<dbReference type="GO" id="GO:0003684">
    <property type="term" value="F:damaged DNA binding"/>
    <property type="evidence" value="ECO:0007669"/>
    <property type="project" value="TreeGrafter"/>
</dbReference>
<name>A0A2V0PLI7_9CHLO</name>
<keyword evidence="2" id="KW-1185">Reference proteome</keyword>
<dbReference type="GO" id="GO:0005634">
    <property type="term" value="C:nucleus"/>
    <property type="evidence" value="ECO:0007669"/>
    <property type="project" value="TreeGrafter"/>
</dbReference>
<dbReference type="InterPro" id="IPR027417">
    <property type="entry name" value="P-loop_NTPase"/>
</dbReference>
<proteinExistence type="predicted"/>
<keyword evidence="1" id="KW-0067">ATP-binding</keyword>
<comment type="caution">
    <text evidence="1">The sequence shown here is derived from an EMBL/GenBank/DDBJ whole genome shotgun (WGS) entry which is preliminary data.</text>
</comment>
<keyword evidence="1" id="KW-0547">Nucleotide-binding</keyword>
<reference evidence="1 2" key="1">
    <citation type="journal article" date="2018" name="Sci. Rep.">
        <title>Raphidocelis subcapitata (=Pseudokirchneriella subcapitata) provides an insight into genome evolution and environmental adaptations in the Sphaeropleales.</title>
        <authorList>
            <person name="Suzuki S."/>
            <person name="Yamaguchi H."/>
            <person name="Nakajima N."/>
            <person name="Kawachi M."/>
        </authorList>
    </citation>
    <scope>NUCLEOTIDE SEQUENCE [LARGE SCALE GENOMIC DNA]</scope>
    <source>
        <strain evidence="1 2">NIES-35</strain>
    </source>
</reference>
<dbReference type="InParanoid" id="A0A2V0PLI7"/>
<dbReference type="GO" id="GO:0006366">
    <property type="term" value="P:transcription by RNA polymerase II"/>
    <property type="evidence" value="ECO:0007669"/>
    <property type="project" value="TreeGrafter"/>
</dbReference>
<keyword evidence="1" id="KW-0378">Hydrolase</keyword>
<dbReference type="PANTHER" id="PTHR11472">
    <property type="entry name" value="DNA REPAIR DEAD HELICASE RAD3/XP-D SUBFAMILY MEMBER"/>
    <property type="match status" value="1"/>
</dbReference>
<keyword evidence="1" id="KW-0347">Helicase</keyword>
<protein>
    <submittedName>
        <fullName evidence="1">DNA repair helicase</fullName>
    </submittedName>
</protein>
<accession>A0A2V0PLI7</accession>